<name>A0AAD2H7S8_9AGAR</name>
<organism evidence="1 2">
    <name type="scientific">Mycena citricolor</name>
    <dbReference type="NCBI Taxonomy" id="2018698"/>
    <lineage>
        <taxon>Eukaryota</taxon>
        <taxon>Fungi</taxon>
        <taxon>Dikarya</taxon>
        <taxon>Basidiomycota</taxon>
        <taxon>Agaricomycotina</taxon>
        <taxon>Agaricomycetes</taxon>
        <taxon>Agaricomycetidae</taxon>
        <taxon>Agaricales</taxon>
        <taxon>Marasmiineae</taxon>
        <taxon>Mycenaceae</taxon>
        <taxon>Mycena</taxon>
    </lineage>
</organism>
<sequence>MNVYCTETQWGQCICYGRIARHEYLAGAVLDSWCPTALQSPRSCWILGCMGLGRDANHRHSNCPAHGTLRLPARDCWTLNGRCTGHSRRRLASPALPGVADVGPNAHLLLRCPSCR</sequence>
<dbReference type="AlphaFoldDB" id="A0AAD2H7S8"/>
<dbReference type="Proteomes" id="UP001295794">
    <property type="component" value="Unassembled WGS sequence"/>
</dbReference>
<reference evidence="1" key="1">
    <citation type="submission" date="2023-11" db="EMBL/GenBank/DDBJ databases">
        <authorList>
            <person name="De Vega J J."/>
            <person name="De Vega J J."/>
        </authorList>
    </citation>
    <scope>NUCLEOTIDE SEQUENCE</scope>
</reference>
<evidence type="ECO:0000313" key="2">
    <source>
        <dbReference type="Proteomes" id="UP001295794"/>
    </source>
</evidence>
<gene>
    <name evidence="1" type="ORF">MYCIT1_LOCUS14687</name>
</gene>
<protein>
    <submittedName>
        <fullName evidence="1">Uncharacterized protein</fullName>
    </submittedName>
</protein>
<dbReference type="EMBL" id="CAVNYO010000165">
    <property type="protein sequence ID" value="CAK5270346.1"/>
    <property type="molecule type" value="Genomic_DNA"/>
</dbReference>
<keyword evidence="2" id="KW-1185">Reference proteome</keyword>
<feature type="non-terminal residue" evidence="1">
    <location>
        <position position="1"/>
    </location>
</feature>
<proteinExistence type="predicted"/>
<accession>A0AAD2H7S8</accession>
<evidence type="ECO:0000313" key="1">
    <source>
        <dbReference type="EMBL" id="CAK5270346.1"/>
    </source>
</evidence>
<comment type="caution">
    <text evidence="1">The sequence shown here is derived from an EMBL/GenBank/DDBJ whole genome shotgun (WGS) entry which is preliminary data.</text>
</comment>